<proteinExistence type="predicted"/>
<name>A0AC61MP24_9FIRM</name>
<evidence type="ECO:0000313" key="1">
    <source>
        <dbReference type="EMBL" id="QQK07254.1"/>
    </source>
</evidence>
<evidence type="ECO:0000313" key="2">
    <source>
        <dbReference type="Proteomes" id="UP000595814"/>
    </source>
</evidence>
<keyword evidence="2" id="KW-1185">Reference proteome</keyword>
<organism evidence="1 2">
    <name type="scientific">Miniphocaeibacter halophilus</name>
    <dbReference type="NCBI Taxonomy" id="2931922"/>
    <lineage>
        <taxon>Bacteria</taxon>
        <taxon>Bacillati</taxon>
        <taxon>Bacillota</taxon>
        <taxon>Tissierellia</taxon>
        <taxon>Tissierellales</taxon>
        <taxon>Peptoniphilaceae</taxon>
        <taxon>Miniphocaeibacter</taxon>
    </lineage>
</organism>
<protein>
    <submittedName>
        <fullName evidence="1">Nucleoside phosphorylase</fullName>
    </submittedName>
</protein>
<dbReference type="EMBL" id="CP066744">
    <property type="protein sequence ID" value="QQK07254.1"/>
    <property type="molecule type" value="Genomic_DNA"/>
</dbReference>
<accession>A0AC61MP24</accession>
<reference evidence="1 2" key="1">
    <citation type="journal article" date="2022" name="Int. J. Syst. Evol. Microbiol.">
        <title>Miniphocaeibacter halophilus sp. nov., an ammonium-tolerant acetate-producing bacterium isolated from a biogas system.</title>
        <authorList>
            <person name="Schnurer A."/>
            <person name="Singh A."/>
            <person name="Bi S."/>
            <person name="Qiao W."/>
            <person name="Westerholm M."/>
        </authorList>
    </citation>
    <scope>NUCLEOTIDE SEQUENCE [LARGE SCALE GENOMIC DNA]</scope>
    <source>
        <strain evidence="1 2">AMB_01</strain>
    </source>
</reference>
<gene>
    <name evidence="1" type="ORF">JFY71_07965</name>
</gene>
<sequence>MDNKKMMHIGIKKGEVGKYVFLPGSPERTEKIAKYFDNAKEIAFNREYRTFIGTLDGELVAVTSTGIGGPSAAIAIEELSAIGVDTMIRIGTCASMSPKVKKGDIVVPSGAVKMEGTSSHYLPVEFPAVPNFEILKILTNSLDSQKIKYHTDVSITKDSFYSQTNPERSPVSNTLIRKWDEYIRGGATTTSMECSILFAVGAALGIRTASMLVSATNAKSFEGQEPGDSYDLEDYVIRAGIEGMRQIIKSDKNSKF</sequence>
<dbReference type="Proteomes" id="UP000595814">
    <property type="component" value="Chromosome"/>
</dbReference>